<dbReference type="Proteomes" id="UP000479190">
    <property type="component" value="Unassembled WGS sequence"/>
</dbReference>
<feature type="region of interest" description="Disordered" evidence="1">
    <location>
        <begin position="210"/>
        <end position="229"/>
    </location>
</feature>
<organism evidence="2 3">
    <name type="scientific">Trichogramma brassicae</name>
    <dbReference type="NCBI Taxonomy" id="86971"/>
    <lineage>
        <taxon>Eukaryota</taxon>
        <taxon>Metazoa</taxon>
        <taxon>Ecdysozoa</taxon>
        <taxon>Arthropoda</taxon>
        <taxon>Hexapoda</taxon>
        <taxon>Insecta</taxon>
        <taxon>Pterygota</taxon>
        <taxon>Neoptera</taxon>
        <taxon>Endopterygota</taxon>
        <taxon>Hymenoptera</taxon>
        <taxon>Apocrita</taxon>
        <taxon>Proctotrupomorpha</taxon>
        <taxon>Chalcidoidea</taxon>
        <taxon>Trichogrammatidae</taxon>
        <taxon>Trichogramma</taxon>
    </lineage>
</organism>
<keyword evidence="3" id="KW-1185">Reference proteome</keyword>
<dbReference type="OrthoDB" id="8045623at2759"/>
<protein>
    <submittedName>
        <fullName evidence="2">Uncharacterized protein</fullName>
    </submittedName>
</protein>
<proteinExistence type="predicted"/>
<dbReference type="EMBL" id="CADCXV010000447">
    <property type="protein sequence ID" value="CAB0030275.1"/>
    <property type="molecule type" value="Genomic_DNA"/>
</dbReference>
<evidence type="ECO:0000256" key="1">
    <source>
        <dbReference type="SAM" id="MobiDB-lite"/>
    </source>
</evidence>
<gene>
    <name evidence="2" type="ORF">TBRA_LOCUS2282</name>
</gene>
<evidence type="ECO:0000313" key="3">
    <source>
        <dbReference type="Proteomes" id="UP000479190"/>
    </source>
</evidence>
<name>A0A6H5I153_9HYME</name>
<dbReference type="AlphaFoldDB" id="A0A6H5I153"/>
<accession>A0A6H5I153</accession>
<sequence>MPQQLDTRHTCASCELQTFWEIEHQISSPMLSEEDSKFEQHFKETHYRDAAGGFVVSLPFKSDQLKQSLTENRSMVMKLYHVNEARTLRSPKIKGMYDDFMQEYLNLQHMRPSRSETEGNYKPHHCIFKNVDATPKIRELVLYSVDVVTTRAHEPSFLLPHWMHVASLLFELATRVPRSKPLRFYLYLIVLYLRAHPRYASFVQTRKHNKDASATSLPSRTPYKPNYANLARKLHRERD</sequence>
<reference evidence="2 3" key="1">
    <citation type="submission" date="2020-02" db="EMBL/GenBank/DDBJ databases">
        <authorList>
            <person name="Ferguson B K."/>
        </authorList>
    </citation>
    <scope>NUCLEOTIDE SEQUENCE [LARGE SCALE GENOMIC DNA]</scope>
</reference>
<evidence type="ECO:0000313" key="2">
    <source>
        <dbReference type="EMBL" id="CAB0030275.1"/>
    </source>
</evidence>